<evidence type="ECO:0000313" key="1">
    <source>
        <dbReference type="EMBL" id="QRC91681.1"/>
    </source>
</evidence>
<evidence type="ECO:0000313" key="2">
    <source>
        <dbReference type="Proteomes" id="UP000663193"/>
    </source>
</evidence>
<dbReference type="KEGG" id="pno:SNOG_01900"/>
<reference evidence="2" key="1">
    <citation type="journal article" date="2021" name="BMC Genomics">
        <title>Chromosome-level genome assembly and manually-curated proteome of model necrotroph Parastagonospora nodorum Sn15 reveals a genome-wide trove of candidate effector homologs, and redundancy of virulence-related functions within an accessory chromosome.</title>
        <authorList>
            <person name="Bertazzoni S."/>
            <person name="Jones D.A.B."/>
            <person name="Phan H.T."/>
            <person name="Tan K.-C."/>
            <person name="Hane J.K."/>
        </authorList>
    </citation>
    <scope>NUCLEOTIDE SEQUENCE [LARGE SCALE GENOMIC DNA]</scope>
    <source>
        <strain evidence="2">SN15 / ATCC MYA-4574 / FGSC 10173)</strain>
    </source>
</reference>
<keyword evidence="2" id="KW-1185">Reference proteome</keyword>
<dbReference type="AlphaFoldDB" id="A0A7U2HWX0"/>
<sequence length="96" mass="10617">MRLPRRHGLEIPLTRLRLGARTQHRVNLVLSRWRLAAEDSVTNGLQRWYFASSDAWSRLIPRCGRAGFGLSAGLGQSPPAGLAPSLALPPHSLHFV</sequence>
<name>A0A7U2HWX0_PHANO</name>
<dbReference type="RefSeq" id="XP_001792524.1">
    <property type="nucleotide sequence ID" value="XM_001792472.1"/>
</dbReference>
<accession>A0A7U2HWX0</accession>
<proteinExistence type="predicted"/>
<organism evidence="1 2">
    <name type="scientific">Phaeosphaeria nodorum (strain SN15 / ATCC MYA-4574 / FGSC 10173)</name>
    <name type="common">Glume blotch fungus</name>
    <name type="synonym">Parastagonospora nodorum</name>
    <dbReference type="NCBI Taxonomy" id="321614"/>
    <lineage>
        <taxon>Eukaryota</taxon>
        <taxon>Fungi</taxon>
        <taxon>Dikarya</taxon>
        <taxon>Ascomycota</taxon>
        <taxon>Pezizomycotina</taxon>
        <taxon>Dothideomycetes</taxon>
        <taxon>Pleosporomycetidae</taxon>
        <taxon>Pleosporales</taxon>
        <taxon>Pleosporineae</taxon>
        <taxon>Phaeosphaeriaceae</taxon>
        <taxon>Parastagonospora</taxon>
    </lineage>
</organism>
<dbReference type="EMBL" id="CP069024">
    <property type="protein sequence ID" value="QRC91681.1"/>
    <property type="molecule type" value="Genomic_DNA"/>
</dbReference>
<dbReference type="VEuPathDB" id="FungiDB:JI435_019000"/>
<protein>
    <submittedName>
        <fullName evidence="1">Uncharacterized protein</fullName>
    </submittedName>
</protein>
<dbReference type="Proteomes" id="UP000663193">
    <property type="component" value="Chromosome 2"/>
</dbReference>
<gene>
    <name evidence="1" type="ORF">JI435_019000</name>
</gene>